<sequence>MADYSQLKGILLDLQSHRQRQQNQPGEDRTQKRFLVEDMFNYLDINGDGHLSSSELAQLKKKEDLEDDFLNCTPEDLLRFDDYNHDGYLTLQELFTAFRKFTT</sequence>
<dbReference type="SUPFAM" id="SSF47473">
    <property type="entry name" value="EF-hand"/>
    <property type="match status" value="1"/>
</dbReference>
<dbReference type="Gene3D" id="1.10.238.10">
    <property type="entry name" value="EF-hand"/>
    <property type="match status" value="1"/>
</dbReference>
<keyword evidence="1" id="KW-0479">Metal-binding</keyword>
<dbReference type="InterPro" id="IPR011992">
    <property type="entry name" value="EF-hand-dom_pair"/>
</dbReference>
<dbReference type="GO" id="GO:0005509">
    <property type="term" value="F:calcium ion binding"/>
    <property type="evidence" value="ECO:0007669"/>
    <property type="project" value="InterPro"/>
</dbReference>
<dbReference type="SMART" id="SM00054">
    <property type="entry name" value="EFh"/>
    <property type="match status" value="2"/>
</dbReference>
<feature type="domain" description="EF-hand" evidence="3">
    <location>
        <begin position="31"/>
        <end position="66"/>
    </location>
</feature>
<dbReference type="OrthoDB" id="6085115at2759"/>
<proteinExistence type="predicted"/>
<evidence type="ECO:0000313" key="5">
    <source>
        <dbReference type="Proteomes" id="UP000018936"/>
    </source>
</evidence>
<keyword evidence="2" id="KW-0106">Calcium</keyword>
<feature type="non-terminal residue" evidence="4">
    <location>
        <position position="1"/>
    </location>
</feature>
<gene>
    <name evidence="4" type="primary">FSTL4</name>
    <name evidence="4" type="ORF">L345_07491</name>
</gene>
<comment type="caution">
    <text evidence="4">The sequence shown here is derived from an EMBL/GenBank/DDBJ whole genome shotgun (WGS) entry which is preliminary data.</text>
</comment>
<organism evidence="4 5">
    <name type="scientific">Ophiophagus hannah</name>
    <name type="common">King cobra</name>
    <name type="synonym">Naja hannah</name>
    <dbReference type="NCBI Taxonomy" id="8665"/>
    <lineage>
        <taxon>Eukaryota</taxon>
        <taxon>Metazoa</taxon>
        <taxon>Chordata</taxon>
        <taxon>Craniata</taxon>
        <taxon>Vertebrata</taxon>
        <taxon>Euteleostomi</taxon>
        <taxon>Lepidosauria</taxon>
        <taxon>Squamata</taxon>
        <taxon>Bifurcata</taxon>
        <taxon>Unidentata</taxon>
        <taxon>Episquamata</taxon>
        <taxon>Toxicofera</taxon>
        <taxon>Serpentes</taxon>
        <taxon>Colubroidea</taxon>
        <taxon>Elapidae</taxon>
        <taxon>Elapinae</taxon>
        <taxon>Ophiophagus</taxon>
    </lineage>
</organism>
<evidence type="ECO:0000313" key="4">
    <source>
        <dbReference type="EMBL" id="ETE66724.1"/>
    </source>
</evidence>
<evidence type="ECO:0000259" key="3">
    <source>
        <dbReference type="PROSITE" id="PS50222"/>
    </source>
</evidence>
<dbReference type="AlphaFoldDB" id="V8NWT1"/>
<dbReference type="PROSITE" id="PS50222">
    <property type="entry name" value="EF_HAND_2"/>
    <property type="match status" value="1"/>
</dbReference>
<dbReference type="InterPro" id="IPR002048">
    <property type="entry name" value="EF_hand_dom"/>
</dbReference>
<reference evidence="4 5" key="1">
    <citation type="journal article" date="2013" name="Proc. Natl. Acad. Sci. U.S.A.">
        <title>The king cobra genome reveals dynamic gene evolution and adaptation in the snake venom system.</title>
        <authorList>
            <person name="Vonk F.J."/>
            <person name="Casewell N.R."/>
            <person name="Henkel C.V."/>
            <person name="Heimberg A.M."/>
            <person name="Jansen H.J."/>
            <person name="McCleary R.J."/>
            <person name="Kerkkamp H.M."/>
            <person name="Vos R.A."/>
            <person name="Guerreiro I."/>
            <person name="Calvete J.J."/>
            <person name="Wuster W."/>
            <person name="Woods A.E."/>
            <person name="Logan J.M."/>
            <person name="Harrison R.A."/>
            <person name="Castoe T.A."/>
            <person name="de Koning A.P."/>
            <person name="Pollock D.D."/>
            <person name="Yandell M."/>
            <person name="Calderon D."/>
            <person name="Renjifo C."/>
            <person name="Currier R.B."/>
            <person name="Salgado D."/>
            <person name="Pla D."/>
            <person name="Sanz L."/>
            <person name="Hyder A.S."/>
            <person name="Ribeiro J.M."/>
            <person name="Arntzen J.W."/>
            <person name="van den Thillart G.E."/>
            <person name="Boetzer M."/>
            <person name="Pirovano W."/>
            <person name="Dirks R.P."/>
            <person name="Spaink H.P."/>
            <person name="Duboule D."/>
            <person name="McGlinn E."/>
            <person name="Kini R.M."/>
            <person name="Richardson M.K."/>
        </authorList>
    </citation>
    <scope>NUCLEOTIDE SEQUENCE</scope>
    <source>
        <tissue evidence="4">Blood</tissue>
    </source>
</reference>
<dbReference type="EMBL" id="AZIM01001494">
    <property type="protein sequence ID" value="ETE66724.1"/>
    <property type="molecule type" value="Genomic_DNA"/>
</dbReference>
<accession>V8NWT1</accession>
<keyword evidence="5" id="KW-1185">Reference proteome</keyword>
<evidence type="ECO:0000256" key="1">
    <source>
        <dbReference type="ARBA" id="ARBA00022723"/>
    </source>
</evidence>
<protein>
    <submittedName>
        <fullName evidence="4">Follistatin-related protein 4</fullName>
    </submittedName>
</protein>
<dbReference type="InterPro" id="IPR018247">
    <property type="entry name" value="EF_Hand_1_Ca_BS"/>
</dbReference>
<evidence type="ECO:0000256" key="2">
    <source>
        <dbReference type="ARBA" id="ARBA00022837"/>
    </source>
</evidence>
<dbReference type="PROSITE" id="PS00018">
    <property type="entry name" value="EF_HAND_1"/>
    <property type="match status" value="2"/>
</dbReference>
<dbReference type="Pfam" id="PF13202">
    <property type="entry name" value="EF-hand_5"/>
    <property type="match status" value="1"/>
</dbReference>
<name>V8NWT1_OPHHA</name>
<dbReference type="Proteomes" id="UP000018936">
    <property type="component" value="Unassembled WGS sequence"/>
</dbReference>